<protein>
    <submittedName>
        <fullName evidence="2">Uncharacterized protein</fullName>
    </submittedName>
</protein>
<sequence>METAMMAPRTEFVMASVLLAALLLVIVFATVVHGGDGFQLQSVAASLKWTPAASLAALLASLAATAWHRRAVMQGKRWRAGGMTLRTLLLLFLSFPLLLAVWALTVIWVELRWAAQPASWQDVTAWLPAIIVYCSAIAVVFGAVPAFAIEYFACRRYLRRSMDATTSKP</sequence>
<evidence type="ECO:0000256" key="1">
    <source>
        <dbReference type="SAM" id="Phobius"/>
    </source>
</evidence>
<keyword evidence="1" id="KW-0472">Membrane</keyword>
<reference evidence="2 3" key="1">
    <citation type="submission" date="2017-09" db="EMBL/GenBank/DDBJ databases">
        <authorList>
            <person name="Ehlers B."/>
            <person name="Leendertz F.H."/>
        </authorList>
    </citation>
    <scope>NUCLEOTIDE SEQUENCE [LARGE SCALE GENOMIC DNA]</scope>
    <source>
        <strain evidence="2 3">CGMCC 1.10978</strain>
    </source>
</reference>
<keyword evidence="1" id="KW-1133">Transmembrane helix</keyword>
<keyword evidence="3" id="KW-1185">Reference proteome</keyword>
<gene>
    <name evidence="2" type="ORF">SAMN06296416_11061</name>
</gene>
<evidence type="ECO:0000313" key="3">
    <source>
        <dbReference type="Proteomes" id="UP000219374"/>
    </source>
</evidence>
<accession>A0A286DD75</accession>
<feature type="transmembrane region" description="Helical" evidence="1">
    <location>
        <begin position="88"/>
        <end position="109"/>
    </location>
</feature>
<dbReference type="EMBL" id="OCND01000010">
    <property type="protein sequence ID" value="SOD56579.1"/>
    <property type="molecule type" value="Genomic_DNA"/>
</dbReference>
<evidence type="ECO:0000313" key="2">
    <source>
        <dbReference type="EMBL" id="SOD56579.1"/>
    </source>
</evidence>
<feature type="transmembrane region" description="Helical" evidence="1">
    <location>
        <begin position="129"/>
        <end position="153"/>
    </location>
</feature>
<dbReference type="Proteomes" id="UP000219374">
    <property type="component" value="Unassembled WGS sequence"/>
</dbReference>
<organism evidence="2 3">
    <name type="scientific">Pseudoxanthomonas wuyuanensis</name>
    <dbReference type="NCBI Taxonomy" id="1073196"/>
    <lineage>
        <taxon>Bacteria</taxon>
        <taxon>Pseudomonadati</taxon>
        <taxon>Pseudomonadota</taxon>
        <taxon>Gammaproteobacteria</taxon>
        <taxon>Lysobacterales</taxon>
        <taxon>Lysobacteraceae</taxon>
        <taxon>Pseudoxanthomonas</taxon>
    </lineage>
</organism>
<feature type="transmembrane region" description="Helical" evidence="1">
    <location>
        <begin position="50"/>
        <end position="67"/>
    </location>
</feature>
<dbReference type="AlphaFoldDB" id="A0A286DD75"/>
<keyword evidence="1" id="KW-0812">Transmembrane</keyword>
<name>A0A286DD75_9GAMM</name>
<proteinExistence type="predicted"/>